<keyword evidence="2" id="KW-1185">Reference proteome</keyword>
<organism evidence="1 2">
    <name type="scientific">Dactylosporangium salmoneum</name>
    <dbReference type="NCBI Taxonomy" id="53361"/>
    <lineage>
        <taxon>Bacteria</taxon>
        <taxon>Bacillati</taxon>
        <taxon>Actinomycetota</taxon>
        <taxon>Actinomycetes</taxon>
        <taxon>Micromonosporales</taxon>
        <taxon>Micromonosporaceae</taxon>
        <taxon>Dactylosporangium</taxon>
    </lineage>
</organism>
<evidence type="ECO:0000313" key="1">
    <source>
        <dbReference type="EMBL" id="GAA2327385.1"/>
    </source>
</evidence>
<dbReference type="EMBL" id="BAAARV010000004">
    <property type="protein sequence ID" value="GAA2327385.1"/>
    <property type="molecule type" value="Genomic_DNA"/>
</dbReference>
<proteinExistence type="predicted"/>
<evidence type="ECO:0000313" key="2">
    <source>
        <dbReference type="Proteomes" id="UP001501444"/>
    </source>
</evidence>
<gene>
    <name evidence="1" type="ORF">GCM10010170_003020</name>
</gene>
<accession>A0ABN3FCM0</accession>
<sequence length="90" mass="9419">MTTTVNTSSAAGRKGIEASLDGLTASGRAVDNLPSWWHDPVPADEPLPRLILPAPITDPALADFSPETQQVITDLRAAVEASRRARGASA</sequence>
<comment type="caution">
    <text evidence="1">The sequence shown here is derived from an EMBL/GenBank/DDBJ whole genome shotgun (WGS) entry which is preliminary data.</text>
</comment>
<dbReference type="Proteomes" id="UP001501444">
    <property type="component" value="Unassembled WGS sequence"/>
</dbReference>
<protein>
    <submittedName>
        <fullName evidence="1">Uncharacterized protein</fullName>
    </submittedName>
</protein>
<reference evidence="1 2" key="1">
    <citation type="journal article" date="2019" name="Int. J. Syst. Evol. Microbiol.">
        <title>The Global Catalogue of Microorganisms (GCM) 10K type strain sequencing project: providing services to taxonomists for standard genome sequencing and annotation.</title>
        <authorList>
            <consortium name="The Broad Institute Genomics Platform"/>
            <consortium name="The Broad Institute Genome Sequencing Center for Infectious Disease"/>
            <person name="Wu L."/>
            <person name="Ma J."/>
        </authorList>
    </citation>
    <scope>NUCLEOTIDE SEQUENCE [LARGE SCALE GENOMIC DNA]</scope>
    <source>
        <strain evidence="1 2">JCM 3272</strain>
    </source>
</reference>
<name>A0ABN3FCM0_9ACTN</name>
<dbReference type="RefSeq" id="WP_344610343.1">
    <property type="nucleotide sequence ID" value="NZ_BAAARV010000004.1"/>
</dbReference>